<evidence type="ECO:0000313" key="2">
    <source>
        <dbReference type="Proteomes" id="UP001054945"/>
    </source>
</evidence>
<comment type="caution">
    <text evidence="1">The sequence shown here is derived from an EMBL/GenBank/DDBJ whole genome shotgun (WGS) entry which is preliminary data.</text>
</comment>
<dbReference type="EMBL" id="BPLR01004634">
    <property type="protein sequence ID" value="GIX96356.1"/>
    <property type="molecule type" value="Genomic_DNA"/>
</dbReference>
<sequence>MSPESIFSGQCLSRDPSSRDCCGRAYFNDIDIYEYYYWREKKKESEWKEGGLTILINEPDHVNQFRFGWPLPQRPHHDPEFSGLYGPIAVMIEQPESFLEFCKNIH</sequence>
<keyword evidence="2" id="KW-1185">Reference proteome</keyword>
<accession>A0AAV4PKT1</accession>
<gene>
    <name evidence="1" type="ORF">CEXT_701991</name>
</gene>
<organism evidence="1 2">
    <name type="scientific">Caerostris extrusa</name>
    <name type="common">Bark spider</name>
    <name type="synonym">Caerostris bankana</name>
    <dbReference type="NCBI Taxonomy" id="172846"/>
    <lineage>
        <taxon>Eukaryota</taxon>
        <taxon>Metazoa</taxon>
        <taxon>Ecdysozoa</taxon>
        <taxon>Arthropoda</taxon>
        <taxon>Chelicerata</taxon>
        <taxon>Arachnida</taxon>
        <taxon>Araneae</taxon>
        <taxon>Araneomorphae</taxon>
        <taxon>Entelegynae</taxon>
        <taxon>Araneoidea</taxon>
        <taxon>Araneidae</taxon>
        <taxon>Caerostris</taxon>
    </lineage>
</organism>
<protein>
    <submittedName>
        <fullName evidence="1">Uncharacterized protein</fullName>
    </submittedName>
</protein>
<dbReference type="AlphaFoldDB" id="A0AAV4PKT1"/>
<reference evidence="1 2" key="1">
    <citation type="submission" date="2021-06" db="EMBL/GenBank/DDBJ databases">
        <title>Caerostris extrusa draft genome.</title>
        <authorList>
            <person name="Kono N."/>
            <person name="Arakawa K."/>
        </authorList>
    </citation>
    <scope>NUCLEOTIDE SEQUENCE [LARGE SCALE GENOMIC DNA]</scope>
</reference>
<evidence type="ECO:0000313" key="1">
    <source>
        <dbReference type="EMBL" id="GIX96356.1"/>
    </source>
</evidence>
<dbReference type="Proteomes" id="UP001054945">
    <property type="component" value="Unassembled WGS sequence"/>
</dbReference>
<name>A0AAV4PKT1_CAEEX</name>
<proteinExistence type="predicted"/>